<proteinExistence type="predicted"/>
<reference evidence="2 3" key="1">
    <citation type="submission" date="2013-11" db="EMBL/GenBank/DDBJ databases">
        <title>Elucidation of the Photorhabdus temperata genome and generation of transposon mutant library to identify motility mutants.</title>
        <authorList>
            <person name="Hurst S.G.IV."/>
            <person name="Micheals B."/>
            <person name="Abebe-Akele F."/>
            <person name="Rowedder H."/>
            <person name="Bullock H."/>
            <person name="Jackobeck R."/>
            <person name="Janicki E."/>
            <person name="Tisa L.S."/>
        </authorList>
    </citation>
    <scope>NUCLEOTIDE SEQUENCE [LARGE SCALE GENOMIC DNA]</scope>
    <source>
        <strain evidence="2 3">NC19</strain>
    </source>
</reference>
<evidence type="ECO:0000313" key="2">
    <source>
        <dbReference type="EMBL" id="ETS31695.1"/>
    </source>
</evidence>
<evidence type="ECO:0000313" key="3">
    <source>
        <dbReference type="Proteomes" id="UP000018957"/>
    </source>
</evidence>
<accession>W3V9A6</accession>
<organism evidence="2 3">
    <name type="scientific">Photorhabdus khanii NC19</name>
    <dbReference type="NCBI Taxonomy" id="1004151"/>
    <lineage>
        <taxon>Bacteria</taxon>
        <taxon>Pseudomonadati</taxon>
        <taxon>Pseudomonadota</taxon>
        <taxon>Gammaproteobacteria</taxon>
        <taxon>Enterobacterales</taxon>
        <taxon>Morganellaceae</taxon>
        <taxon>Photorhabdus</taxon>
    </lineage>
</organism>
<evidence type="ECO:0000256" key="1">
    <source>
        <dbReference type="SAM" id="Phobius"/>
    </source>
</evidence>
<keyword evidence="1" id="KW-0472">Membrane</keyword>
<dbReference type="Proteomes" id="UP000018957">
    <property type="component" value="Unassembled WGS sequence"/>
</dbReference>
<dbReference type="RefSeq" id="WP_131601492.1">
    <property type="nucleotide sequence ID" value="NZ_AYSJ01000011.1"/>
</dbReference>
<comment type="caution">
    <text evidence="2">The sequence shown here is derived from an EMBL/GenBank/DDBJ whole genome shotgun (WGS) entry which is preliminary data.</text>
</comment>
<sequence length="69" mass="7980">MWAMRLMREKLFNISCGICMYLNGFSNTRIRNIGKLEKYELAHNNKIFILTANLHGGICLLIFSFPIGK</sequence>
<keyword evidence="1" id="KW-0812">Transmembrane</keyword>
<protein>
    <submittedName>
        <fullName evidence="2">Uncharacterized protein</fullName>
    </submittedName>
</protein>
<dbReference type="AlphaFoldDB" id="W3V9A6"/>
<gene>
    <name evidence="2" type="ORF">PTE_02385</name>
</gene>
<keyword evidence="1" id="KW-1133">Transmembrane helix</keyword>
<name>W3V9A6_9GAMM</name>
<dbReference type="EMBL" id="AYSJ01000011">
    <property type="protein sequence ID" value="ETS31695.1"/>
    <property type="molecule type" value="Genomic_DNA"/>
</dbReference>
<feature type="transmembrane region" description="Helical" evidence="1">
    <location>
        <begin position="47"/>
        <end position="67"/>
    </location>
</feature>
<keyword evidence="3" id="KW-1185">Reference proteome</keyword>